<evidence type="ECO:0000256" key="3">
    <source>
        <dbReference type="ARBA" id="ARBA00023163"/>
    </source>
</evidence>
<dbReference type="EMBL" id="CP116507">
    <property type="protein sequence ID" value="WCG22409.1"/>
    <property type="molecule type" value="Genomic_DNA"/>
</dbReference>
<organism evidence="5 6">
    <name type="scientific">Vagococcus lutrae</name>
    <dbReference type="NCBI Taxonomy" id="81947"/>
    <lineage>
        <taxon>Bacteria</taxon>
        <taxon>Bacillati</taxon>
        <taxon>Bacillota</taxon>
        <taxon>Bacilli</taxon>
        <taxon>Lactobacillales</taxon>
        <taxon>Enterococcaceae</taxon>
        <taxon>Vagococcus</taxon>
    </lineage>
</organism>
<dbReference type="Proteomes" id="UP001179600">
    <property type="component" value="Chromosome"/>
</dbReference>
<feature type="domain" description="HTH gntR-type" evidence="4">
    <location>
        <begin position="4"/>
        <end position="71"/>
    </location>
</feature>
<keyword evidence="1" id="KW-0805">Transcription regulation</keyword>
<evidence type="ECO:0000313" key="6">
    <source>
        <dbReference type="Proteomes" id="UP001179600"/>
    </source>
</evidence>
<keyword evidence="3" id="KW-0804">Transcription</keyword>
<keyword evidence="2" id="KW-0238">DNA-binding</keyword>
<dbReference type="PANTHER" id="PTHR43537">
    <property type="entry name" value="TRANSCRIPTIONAL REGULATOR, GNTR FAMILY"/>
    <property type="match status" value="1"/>
</dbReference>
<evidence type="ECO:0000256" key="1">
    <source>
        <dbReference type="ARBA" id="ARBA00023015"/>
    </source>
</evidence>
<dbReference type="Gene3D" id="1.10.10.10">
    <property type="entry name" value="Winged helix-like DNA-binding domain superfamily/Winged helix DNA-binding domain"/>
    <property type="match status" value="1"/>
</dbReference>
<dbReference type="InterPro" id="IPR036388">
    <property type="entry name" value="WH-like_DNA-bd_sf"/>
</dbReference>
<dbReference type="GO" id="GO:0003700">
    <property type="term" value="F:DNA-binding transcription factor activity"/>
    <property type="evidence" value="ECO:0007669"/>
    <property type="project" value="InterPro"/>
</dbReference>
<dbReference type="CDD" id="cd07377">
    <property type="entry name" value="WHTH_GntR"/>
    <property type="match status" value="1"/>
</dbReference>
<gene>
    <name evidence="5" type="ORF">PML95_08405</name>
</gene>
<dbReference type="SMART" id="SM00345">
    <property type="entry name" value="HTH_GNTR"/>
    <property type="match status" value="1"/>
</dbReference>
<reference evidence="5" key="1">
    <citation type="submission" date="2023-01" db="EMBL/GenBank/DDBJ databases">
        <title>Oxazolidinone resistance genes in florfenicol resistant enterococci from beef cattle and veal calves at slaughter.</title>
        <authorList>
            <person name="Biggel M."/>
        </authorList>
    </citation>
    <scope>NUCLEOTIDE SEQUENCE</scope>
    <source>
        <strain evidence="5">K204-1</strain>
    </source>
</reference>
<name>A0AAE9XN83_9ENTE</name>
<dbReference type="SUPFAM" id="SSF46785">
    <property type="entry name" value="Winged helix' DNA-binding domain"/>
    <property type="match status" value="1"/>
</dbReference>
<dbReference type="GO" id="GO:0003677">
    <property type="term" value="F:DNA binding"/>
    <property type="evidence" value="ECO:0007669"/>
    <property type="project" value="UniProtKB-KW"/>
</dbReference>
<dbReference type="InterPro" id="IPR036390">
    <property type="entry name" value="WH_DNA-bd_sf"/>
</dbReference>
<dbReference type="AlphaFoldDB" id="A0AAE9XN83"/>
<dbReference type="InterPro" id="IPR000524">
    <property type="entry name" value="Tscrpt_reg_HTH_GntR"/>
</dbReference>
<dbReference type="PROSITE" id="PS50949">
    <property type="entry name" value="HTH_GNTR"/>
    <property type="match status" value="1"/>
</dbReference>
<dbReference type="PANTHER" id="PTHR43537:SF24">
    <property type="entry name" value="GLUCONATE OPERON TRANSCRIPTIONAL REPRESSOR"/>
    <property type="match status" value="1"/>
</dbReference>
<evidence type="ECO:0000313" key="5">
    <source>
        <dbReference type="EMBL" id="WCG22409.1"/>
    </source>
</evidence>
<evidence type="ECO:0000256" key="2">
    <source>
        <dbReference type="ARBA" id="ARBA00023125"/>
    </source>
</evidence>
<evidence type="ECO:0000259" key="4">
    <source>
        <dbReference type="PROSITE" id="PS50949"/>
    </source>
</evidence>
<proteinExistence type="predicted"/>
<dbReference type="Pfam" id="PF00392">
    <property type="entry name" value="GntR"/>
    <property type="match status" value="1"/>
</dbReference>
<protein>
    <submittedName>
        <fullName evidence="5">GntR family transcriptional regulator</fullName>
    </submittedName>
</protein>
<accession>A0AAE9XN83</accession>
<dbReference type="RefSeq" id="WP_272163237.1">
    <property type="nucleotide sequence ID" value="NZ_CP116507.1"/>
</dbReference>
<sequence length="226" mass="26848">MVSQKVKKQVVDYLQRAIVAGQLPPEKKLIETEIAEKLAVSRSPVRSAFKELADMGLVEIVPNKGAYVAAKSLTPKEYVERLEFLELLLIQFLFYQEKRSELLNERALSEILKKIDDYRKQRALIEEEMLKFFELLTRDYPNKYYQEVLLQTASDLIRADFKQLTQKTRPFGQLFLYHYEVFIKHVSENNFPLARREVRLWINNLKLEIVDQQDLGDWDKYRKEQD</sequence>